<dbReference type="InterPro" id="IPR029062">
    <property type="entry name" value="Class_I_gatase-like"/>
</dbReference>
<dbReference type="GO" id="GO:0043565">
    <property type="term" value="F:sequence-specific DNA binding"/>
    <property type="evidence" value="ECO:0007669"/>
    <property type="project" value="InterPro"/>
</dbReference>
<dbReference type="SMART" id="SM00342">
    <property type="entry name" value="HTH_ARAC"/>
    <property type="match status" value="1"/>
</dbReference>
<dbReference type="PANTHER" id="PTHR43130">
    <property type="entry name" value="ARAC-FAMILY TRANSCRIPTIONAL REGULATOR"/>
    <property type="match status" value="1"/>
</dbReference>
<dbReference type="KEGG" id="bpm:BURPS1710b_A2105"/>
<dbReference type="InterPro" id="IPR018060">
    <property type="entry name" value="HTH_AraC"/>
</dbReference>
<dbReference type="SUPFAM" id="SSF52317">
    <property type="entry name" value="Class I glutamine amidotransferase-like"/>
    <property type="match status" value="1"/>
</dbReference>
<dbReference type="Gene3D" id="3.40.50.880">
    <property type="match status" value="1"/>
</dbReference>
<name>Q3JGP7_BURP1</name>
<evidence type="ECO:0000313" key="6">
    <source>
        <dbReference type="Proteomes" id="UP000002700"/>
    </source>
</evidence>
<sequence length="421" mass="46644">MRFLRRPRRGSSGGSALARCRRCTRAAQPLTVTVRCSERPRADGPADLGFSRMARLLRSISQYASRAPGRIKIRFKERFPMSPDRTASLSHFAFMPLPNFTMIAFTNAIEVLRMANYLSGQPLYRWSIISPQGGMVTASNGLAVDTGPAECAGQPDIVFVCGGVDVQRATQPEHLAALRRFARAGVALGSLCTGTYALAKAGLLAGYACAIHWENLSALKEEFPDTRFLKELFVIDRDRVTCTGGVAPLDMMLNLIASRIGTARVTQIAEQFIVEHVRDTSAQQRMPLVARLGSANKSLFEVIALMENNIEEPLSREELARLANMSQRQLQRLFREHLGMTPTHYYLTLRLRRARELLLQTDMSIMHITMACGFQSACHFSKSYRDAFGTAPTRERRKQVAPLAQPSMPGGAPAPSMMLHA</sequence>
<feature type="domain" description="HTH araC/xylS-type" evidence="4">
    <location>
        <begin position="300"/>
        <end position="398"/>
    </location>
</feature>
<evidence type="ECO:0000313" key="5">
    <source>
        <dbReference type="EMBL" id="ABA52785.1"/>
    </source>
</evidence>
<feature type="region of interest" description="Disordered" evidence="3">
    <location>
        <begin position="391"/>
        <end position="421"/>
    </location>
</feature>
<dbReference type="EMBL" id="CP000125">
    <property type="protein sequence ID" value="ABA52785.1"/>
    <property type="molecule type" value="Genomic_DNA"/>
</dbReference>
<dbReference type="Proteomes" id="UP000002700">
    <property type="component" value="Chromosome II"/>
</dbReference>
<protein>
    <submittedName>
        <fullName evidence="5">Transcriptional regulator, AraC family</fullName>
    </submittedName>
</protein>
<keyword evidence="1" id="KW-0805">Transcription regulation</keyword>
<dbReference type="SUPFAM" id="SSF46689">
    <property type="entry name" value="Homeodomain-like"/>
    <property type="match status" value="2"/>
</dbReference>
<dbReference type="PANTHER" id="PTHR43130:SF3">
    <property type="entry name" value="HTH-TYPE TRANSCRIPTIONAL REGULATOR RV1931C"/>
    <property type="match status" value="1"/>
</dbReference>
<dbReference type="Pfam" id="PF12833">
    <property type="entry name" value="HTH_18"/>
    <property type="match status" value="1"/>
</dbReference>
<accession>Q3JGP7</accession>
<dbReference type="HOGENOM" id="CLU_000445_59_0_4"/>
<evidence type="ECO:0000256" key="3">
    <source>
        <dbReference type="SAM" id="MobiDB-lite"/>
    </source>
</evidence>
<dbReference type="Pfam" id="PF01965">
    <property type="entry name" value="DJ-1_PfpI"/>
    <property type="match status" value="1"/>
</dbReference>
<dbReference type="AlphaFoldDB" id="Q3JGP7"/>
<gene>
    <name evidence="5" type="ordered locus">BURPS1710b_A2105</name>
</gene>
<evidence type="ECO:0000256" key="1">
    <source>
        <dbReference type="ARBA" id="ARBA00023015"/>
    </source>
</evidence>
<dbReference type="InterPro" id="IPR009057">
    <property type="entry name" value="Homeodomain-like_sf"/>
</dbReference>
<evidence type="ECO:0000256" key="2">
    <source>
        <dbReference type="ARBA" id="ARBA00023163"/>
    </source>
</evidence>
<dbReference type="CDD" id="cd03136">
    <property type="entry name" value="GATase1_AraC_ArgR_like"/>
    <property type="match status" value="1"/>
</dbReference>
<dbReference type="PROSITE" id="PS01124">
    <property type="entry name" value="HTH_ARAC_FAMILY_2"/>
    <property type="match status" value="1"/>
</dbReference>
<evidence type="ECO:0000259" key="4">
    <source>
        <dbReference type="PROSITE" id="PS01124"/>
    </source>
</evidence>
<organism evidence="5 6">
    <name type="scientific">Burkholderia pseudomallei (strain 1710b)</name>
    <dbReference type="NCBI Taxonomy" id="320372"/>
    <lineage>
        <taxon>Bacteria</taxon>
        <taxon>Pseudomonadati</taxon>
        <taxon>Pseudomonadota</taxon>
        <taxon>Betaproteobacteria</taxon>
        <taxon>Burkholderiales</taxon>
        <taxon>Burkholderiaceae</taxon>
        <taxon>Burkholderia</taxon>
        <taxon>pseudomallei group</taxon>
    </lineage>
</organism>
<proteinExistence type="predicted"/>
<dbReference type="InterPro" id="IPR002818">
    <property type="entry name" value="DJ-1/PfpI"/>
</dbReference>
<reference evidence="5 6" key="1">
    <citation type="submission" date="2005-09" db="EMBL/GenBank/DDBJ databases">
        <authorList>
            <person name="Woods D.E."/>
            <person name="Nierman W.C."/>
        </authorList>
    </citation>
    <scope>NUCLEOTIDE SEQUENCE [LARGE SCALE GENOMIC DNA]</scope>
    <source>
        <strain evidence="5 6">1710b</strain>
    </source>
</reference>
<dbReference type="Gene3D" id="1.10.10.60">
    <property type="entry name" value="Homeodomain-like"/>
    <property type="match status" value="2"/>
</dbReference>
<dbReference type="InterPro" id="IPR052158">
    <property type="entry name" value="INH-QAR"/>
</dbReference>
<dbReference type="GO" id="GO:0003700">
    <property type="term" value="F:DNA-binding transcription factor activity"/>
    <property type="evidence" value="ECO:0007669"/>
    <property type="project" value="InterPro"/>
</dbReference>
<keyword evidence="2" id="KW-0804">Transcription</keyword>
<dbReference type="EnsemblBacteria" id="ABA52785">
    <property type="protein sequence ID" value="ABA52785"/>
    <property type="gene ID" value="BURPS1710b_A2105"/>
</dbReference>